<dbReference type="Proteomes" id="UP000185491">
    <property type="component" value="Chromosome"/>
</dbReference>
<dbReference type="EMBL" id="CP009249">
    <property type="protein sequence ID" value="APT91889.1"/>
    <property type="molecule type" value="Genomic_DNA"/>
</dbReference>
<dbReference type="PANTHER" id="PTHR10803:SF3">
    <property type="entry name" value="ATPASE GET3"/>
    <property type="match status" value="1"/>
</dbReference>
<dbReference type="GO" id="GO:0005524">
    <property type="term" value="F:ATP binding"/>
    <property type="evidence" value="ECO:0007669"/>
    <property type="project" value="InterPro"/>
</dbReference>
<protein>
    <submittedName>
        <fullName evidence="3">Arsenic ABC transporter ATPase</fullName>
    </submittedName>
</protein>
<dbReference type="OrthoDB" id="9780677at2"/>
<dbReference type="GO" id="GO:0016887">
    <property type="term" value="F:ATP hydrolysis activity"/>
    <property type="evidence" value="ECO:0007669"/>
    <property type="project" value="InterPro"/>
</dbReference>
<proteinExistence type="inferred from homology"/>
<accession>A0A1L7D175</accession>
<keyword evidence="4" id="KW-1185">Reference proteome</keyword>
<dbReference type="SUPFAM" id="SSF52540">
    <property type="entry name" value="P-loop containing nucleoside triphosphate hydrolases"/>
    <property type="match status" value="1"/>
</dbReference>
<dbReference type="Gene3D" id="3.40.50.300">
    <property type="entry name" value="P-loop containing nucleotide triphosphate hydrolases"/>
    <property type="match status" value="1"/>
</dbReference>
<evidence type="ECO:0000256" key="1">
    <source>
        <dbReference type="ARBA" id="ARBA00011040"/>
    </source>
</evidence>
<dbReference type="InterPro" id="IPR027417">
    <property type="entry name" value="P-loop_NTPase"/>
</dbReference>
<dbReference type="KEGG" id="cpho:CPHO_02055"/>
<gene>
    <name evidence="3" type="ORF">CPHO_02055</name>
</gene>
<evidence type="ECO:0000313" key="3">
    <source>
        <dbReference type="EMBL" id="APT91889.1"/>
    </source>
</evidence>
<evidence type="ECO:0000259" key="2">
    <source>
        <dbReference type="Pfam" id="PF02374"/>
    </source>
</evidence>
<dbReference type="CDD" id="cd02035">
    <property type="entry name" value="ArsA"/>
    <property type="match status" value="1"/>
</dbReference>
<organism evidence="3 4">
    <name type="scientific">Corynebacterium phocae</name>
    <dbReference type="NCBI Taxonomy" id="161895"/>
    <lineage>
        <taxon>Bacteria</taxon>
        <taxon>Bacillati</taxon>
        <taxon>Actinomycetota</taxon>
        <taxon>Actinomycetes</taxon>
        <taxon>Mycobacteriales</taxon>
        <taxon>Corynebacteriaceae</taxon>
        <taxon>Corynebacterium</taxon>
    </lineage>
</organism>
<comment type="similarity">
    <text evidence="1">Belongs to the arsA ATPase family.</text>
</comment>
<dbReference type="InterPro" id="IPR025723">
    <property type="entry name" value="ArsA/GET3_ATPase-like"/>
</dbReference>
<sequence length="317" mass="34531">MLLTPVIFFGGKGGVGKTTLASATAFKLAQAGKDTLLVSTDPAHNLGHIWGTSLSDTPVAVRPHLHLVELDPARITEEHLRAVGASMRRMMPEHLHGEVKKHLDLARQSPGTHEAALLERMAALIEDAGAFEHIVFDTAPSGHTSRLMALPEIMAAYTEGLLARREKSDKFSSLVRGMSGKDEVVPTGFDPITQRNQEIRSTLLKRRRRFENLRAVLTDAGRTAFYIVLTAERLPVMESAEFHQELTSHGVNVAGLLVNRRSPAGQGEFLDARRDAEHAALELLAQRLPGVPVTHVPWLAGEAGTPESIAEIAKLLD</sequence>
<dbReference type="AlphaFoldDB" id="A0A1L7D175"/>
<dbReference type="Pfam" id="PF02374">
    <property type="entry name" value="ArsA_ATPase"/>
    <property type="match status" value="1"/>
</dbReference>
<dbReference type="PANTHER" id="PTHR10803">
    <property type="entry name" value="ARSENICAL PUMP-DRIVING ATPASE ARSENITE-TRANSLOCATING ATPASE"/>
    <property type="match status" value="1"/>
</dbReference>
<dbReference type="RefSeq" id="WP_075732779.1">
    <property type="nucleotide sequence ID" value="NZ_CP009249.1"/>
</dbReference>
<dbReference type="InterPro" id="IPR016300">
    <property type="entry name" value="ATPase_ArsA/GET3"/>
</dbReference>
<feature type="domain" description="ArsA/GET3 Anion-transporting ATPase-like" evidence="2">
    <location>
        <begin position="6"/>
        <end position="316"/>
    </location>
</feature>
<reference evidence="3 4" key="1">
    <citation type="submission" date="2014-08" db="EMBL/GenBank/DDBJ databases">
        <title>Complete genome sequence of Corynebacterium phocae M408/89/1(T)(=DSM 44612(T)), isolated from the common seal (Phoca vitulina).</title>
        <authorList>
            <person name="Ruckert C."/>
            <person name="Albersmeier A."/>
            <person name="Winkler A."/>
            <person name="Kalinowski J."/>
        </authorList>
    </citation>
    <scope>NUCLEOTIDE SEQUENCE [LARGE SCALE GENOMIC DNA]</scope>
    <source>
        <strain evidence="3 4">M408/89/1</strain>
    </source>
</reference>
<name>A0A1L7D175_9CORY</name>
<dbReference type="NCBIfam" id="TIGR00345">
    <property type="entry name" value="GET3_arsA_TRC40"/>
    <property type="match status" value="1"/>
</dbReference>
<evidence type="ECO:0000313" key="4">
    <source>
        <dbReference type="Proteomes" id="UP000185491"/>
    </source>
</evidence>
<dbReference type="STRING" id="161895.CPHO_02055"/>